<feature type="transmembrane region" description="Helical" evidence="1">
    <location>
        <begin position="49"/>
        <end position="71"/>
    </location>
</feature>
<keyword evidence="3" id="KW-1185">Reference proteome</keyword>
<dbReference type="Pfam" id="PF14087">
    <property type="entry name" value="DUF4267"/>
    <property type="match status" value="1"/>
</dbReference>
<evidence type="ECO:0000313" key="2">
    <source>
        <dbReference type="EMBL" id="TVY62850.1"/>
    </source>
</evidence>
<dbReference type="InterPro" id="IPR025363">
    <property type="entry name" value="DUF4267"/>
</dbReference>
<reference evidence="2 3" key="1">
    <citation type="submission" date="2018-05" db="EMBL/GenBank/DDBJ databases">
        <title>Genome sequencing and assembly of the regulated plant pathogen Lachnellula willkommii and related sister species for the development of diagnostic species identification markers.</title>
        <authorList>
            <person name="Giroux E."/>
            <person name="Bilodeau G."/>
        </authorList>
    </citation>
    <scope>NUCLEOTIDE SEQUENCE [LARGE SCALE GENOMIC DNA]</scope>
    <source>
        <strain evidence="2 3">CBS 268.59</strain>
    </source>
</reference>
<name>A0A8T9BUI9_9HELO</name>
<gene>
    <name evidence="2" type="ORF">LSUE1_G009201</name>
</gene>
<comment type="caution">
    <text evidence="2">The sequence shown here is derived from an EMBL/GenBank/DDBJ whole genome shotgun (WGS) entry which is preliminary data.</text>
</comment>
<dbReference type="OrthoDB" id="2989864at2759"/>
<dbReference type="Proteomes" id="UP000469558">
    <property type="component" value="Unassembled WGS sequence"/>
</dbReference>
<protein>
    <submittedName>
        <fullName evidence="2">Uncharacterized protein</fullName>
    </submittedName>
</protein>
<accession>A0A8T9BUI9</accession>
<keyword evidence="1" id="KW-0812">Transmembrane</keyword>
<evidence type="ECO:0000313" key="3">
    <source>
        <dbReference type="Proteomes" id="UP000469558"/>
    </source>
</evidence>
<proteinExistence type="predicted"/>
<keyword evidence="1" id="KW-0472">Membrane</keyword>
<evidence type="ECO:0000256" key="1">
    <source>
        <dbReference type="SAM" id="Phobius"/>
    </source>
</evidence>
<keyword evidence="1" id="KW-1133">Transmembrane helix</keyword>
<organism evidence="2 3">
    <name type="scientific">Lachnellula suecica</name>
    <dbReference type="NCBI Taxonomy" id="602035"/>
    <lineage>
        <taxon>Eukaryota</taxon>
        <taxon>Fungi</taxon>
        <taxon>Dikarya</taxon>
        <taxon>Ascomycota</taxon>
        <taxon>Pezizomycotina</taxon>
        <taxon>Leotiomycetes</taxon>
        <taxon>Helotiales</taxon>
        <taxon>Lachnaceae</taxon>
        <taxon>Lachnellula</taxon>
    </lineage>
</organism>
<dbReference type="EMBL" id="QGMK01001886">
    <property type="protein sequence ID" value="TVY62850.1"/>
    <property type="molecule type" value="Genomic_DNA"/>
</dbReference>
<dbReference type="AlphaFoldDB" id="A0A8T9BUI9"/>
<sequence>MASAFVPRHIPALLVTTSMTLGGTMPLFNPVRAITTFGFPQRIAVSKPAHPVMVVGSARVSAIGIALWALYLKGQFEAMDVVFASLGYLALVDGEGGWRPAVFRAVSAGLVALGAVGMTAGR</sequence>